<dbReference type="RefSeq" id="WP_344375237.1">
    <property type="nucleotide sequence ID" value="NZ_BAAASQ010000010.1"/>
</dbReference>
<feature type="compositionally biased region" description="Basic and acidic residues" evidence="1">
    <location>
        <begin position="87"/>
        <end position="100"/>
    </location>
</feature>
<evidence type="ECO:0000256" key="1">
    <source>
        <dbReference type="SAM" id="MobiDB-lite"/>
    </source>
</evidence>
<sequence length="115" mass="12629">MDLLDWHRGAVSSRRLAVLVKHLPRDSAVNRDLHGEAVEWDASTHLLAATVDHLAVANWMTATINSGEDADPLEYPEGVPRPQLNGERPDADAAQDEDHPAPGQPSADQLMRFFS</sequence>
<evidence type="ECO:0000313" key="2">
    <source>
        <dbReference type="EMBL" id="MFC4956090.1"/>
    </source>
</evidence>
<gene>
    <name evidence="2" type="ORF">ACFPFX_07210</name>
</gene>
<keyword evidence="3" id="KW-1185">Reference proteome</keyword>
<protein>
    <submittedName>
        <fullName evidence="2">Uncharacterized protein</fullName>
    </submittedName>
</protein>
<organism evidence="2 3">
    <name type="scientific">Streptomyces mauvecolor</name>
    <dbReference type="NCBI Taxonomy" id="58345"/>
    <lineage>
        <taxon>Bacteria</taxon>
        <taxon>Bacillati</taxon>
        <taxon>Actinomycetota</taxon>
        <taxon>Actinomycetes</taxon>
        <taxon>Kitasatosporales</taxon>
        <taxon>Streptomycetaceae</taxon>
        <taxon>Streptomyces</taxon>
    </lineage>
</organism>
<dbReference type="Proteomes" id="UP001595834">
    <property type="component" value="Unassembled WGS sequence"/>
</dbReference>
<dbReference type="EMBL" id="JBHSIZ010000006">
    <property type="protein sequence ID" value="MFC4956090.1"/>
    <property type="molecule type" value="Genomic_DNA"/>
</dbReference>
<comment type="caution">
    <text evidence="2">The sequence shown here is derived from an EMBL/GenBank/DDBJ whole genome shotgun (WGS) entry which is preliminary data.</text>
</comment>
<evidence type="ECO:0000313" key="3">
    <source>
        <dbReference type="Proteomes" id="UP001595834"/>
    </source>
</evidence>
<proteinExistence type="predicted"/>
<feature type="region of interest" description="Disordered" evidence="1">
    <location>
        <begin position="66"/>
        <end position="115"/>
    </location>
</feature>
<accession>A0ABV9UHZ4</accession>
<name>A0ABV9UHZ4_9ACTN</name>
<reference evidence="3" key="1">
    <citation type="journal article" date="2019" name="Int. J. Syst. Evol. Microbiol.">
        <title>The Global Catalogue of Microorganisms (GCM) 10K type strain sequencing project: providing services to taxonomists for standard genome sequencing and annotation.</title>
        <authorList>
            <consortium name="The Broad Institute Genomics Platform"/>
            <consortium name="The Broad Institute Genome Sequencing Center for Infectious Disease"/>
            <person name="Wu L."/>
            <person name="Ma J."/>
        </authorList>
    </citation>
    <scope>NUCLEOTIDE SEQUENCE [LARGE SCALE GENOMIC DNA]</scope>
    <source>
        <strain evidence="3">CCM 7224</strain>
    </source>
</reference>